<comment type="caution">
    <text evidence="1">The sequence shown here is derived from an EMBL/GenBank/DDBJ whole genome shotgun (WGS) entry which is preliminary data.</text>
</comment>
<evidence type="ECO:0000313" key="1">
    <source>
        <dbReference type="EMBL" id="EIY87966.1"/>
    </source>
</evidence>
<accession>I9UYM3</accession>
<protein>
    <submittedName>
        <fullName evidence="1">Uncharacterized protein</fullName>
    </submittedName>
</protein>
<sequence>MIKNENKRISVSFSTISYDEKPQHWYKVDYNKPIDVLIDEFIEYIKSGYCFINHFKSDTEFITQKDKKIENLLSASFISIDVDDYEINIHDFWDKIELKPSFIYSTFSNMLDKNNRYRLVYVFDDVIPNNSLYRKIALGIMEYIKKIFNFELKDKSCLNSSQQMAGNSKDNIIYYVSYNIFSLNDFDEYLKYSNSESIKKEKKEYIIKSELKFSDKEFMIDFWKCKSNIDLENIVTKYSDKYNAFNSTPLPIVDADIAYIRIPENYTEIKRYWVNERVELDSGKEVYIHKAVRIKKGKRSRILFYNAMLRKYMVPDISIEHLLYCLVYELVYYIWNHDNEINTNVLYKIAYNAYVNVKYKIKVEKDKRKYIVNPGYCSKYKVSKNVAKNIARKQIMYEKIAEIYDFNLSVNENIAYLHSCGISVCKSTIYKFLKQFSFSA</sequence>
<dbReference type="RefSeq" id="WP_008020843.1">
    <property type="nucleotide sequence ID" value="NZ_JAGHEF010000003.1"/>
</dbReference>
<dbReference type="EMBL" id="AGXE01000004">
    <property type="protein sequence ID" value="EIY87966.1"/>
    <property type="molecule type" value="Genomic_DNA"/>
</dbReference>
<evidence type="ECO:0000313" key="2">
    <source>
        <dbReference type="Proteomes" id="UP000003566"/>
    </source>
</evidence>
<dbReference type="HOGENOM" id="CLU_050183_0_0_10"/>
<gene>
    <name evidence="1" type="ORF">HMPREF1074_00355</name>
</gene>
<dbReference type="AlphaFoldDB" id="I9UYM3"/>
<name>I9UYM3_9BACE</name>
<proteinExistence type="predicted"/>
<organism evidence="1 2">
    <name type="scientific">Bacteroides xylanisolvens CL03T12C04</name>
    <dbReference type="NCBI Taxonomy" id="997892"/>
    <lineage>
        <taxon>Bacteria</taxon>
        <taxon>Pseudomonadati</taxon>
        <taxon>Bacteroidota</taxon>
        <taxon>Bacteroidia</taxon>
        <taxon>Bacteroidales</taxon>
        <taxon>Bacteroidaceae</taxon>
        <taxon>Bacteroides</taxon>
    </lineage>
</organism>
<dbReference type="Proteomes" id="UP000003566">
    <property type="component" value="Unassembled WGS sequence"/>
</dbReference>
<dbReference type="PATRIC" id="fig|997892.3.peg.355"/>
<reference evidence="1 2" key="1">
    <citation type="submission" date="2012-02" db="EMBL/GenBank/DDBJ databases">
        <title>The Genome Sequence of Bacteroides xylanisolvens CL03T12C04.</title>
        <authorList>
            <consortium name="The Broad Institute Genome Sequencing Platform"/>
            <person name="Earl A."/>
            <person name="Ward D."/>
            <person name="Feldgarden M."/>
            <person name="Gevers D."/>
            <person name="Zitomersky N.L."/>
            <person name="Coyne M.J."/>
            <person name="Comstock L.E."/>
            <person name="Young S.K."/>
            <person name="Zeng Q."/>
            <person name="Gargeya S."/>
            <person name="Fitzgerald M."/>
            <person name="Haas B."/>
            <person name="Abouelleil A."/>
            <person name="Alvarado L."/>
            <person name="Arachchi H.M."/>
            <person name="Berlin A."/>
            <person name="Chapman S.B."/>
            <person name="Gearin G."/>
            <person name="Goldberg J."/>
            <person name="Griggs A."/>
            <person name="Gujja S."/>
            <person name="Hansen M."/>
            <person name="Heiman D."/>
            <person name="Howarth C."/>
            <person name="Larimer J."/>
            <person name="Lui A."/>
            <person name="MacDonald P.J.P."/>
            <person name="McCowen C."/>
            <person name="Montmayeur A."/>
            <person name="Murphy C."/>
            <person name="Neiman D."/>
            <person name="Pearson M."/>
            <person name="Priest M."/>
            <person name="Roberts A."/>
            <person name="Saif S."/>
            <person name="Shea T."/>
            <person name="Sisk P."/>
            <person name="Stolte C."/>
            <person name="Sykes S."/>
            <person name="Wortman J."/>
            <person name="Nusbaum C."/>
            <person name="Birren B."/>
        </authorList>
    </citation>
    <scope>NUCLEOTIDE SEQUENCE [LARGE SCALE GENOMIC DNA]</scope>
    <source>
        <strain evidence="1 2">CL03T12C04</strain>
    </source>
</reference>